<feature type="transmembrane region" description="Helical" evidence="7">
    <location>
        <begin position="143"/>
        <end position="162"/>
    </location>
</feature>
<evidence type="ECO:0000256" key="7">
    <source>
        <dbReference type="SAM" id="Phobius"/>
    </source>
</evidence>
<evidence type="ECO:0000259" key="9">
    <source>
        <dbReference type="Pfam" id="PF00662"/>
    </source>
</evidence>
<feature type="transmembrane region" description="Helical" evidence="7">
    <location>
        <begin position="6"/>
        <end position="23"/>
    </location>
</feature>
<feature type="transmembrane region" description="Helical" evidence="7">
    <location>
        <begin position="87"/>
        <end position="108"/>
    </location>
</feature>
<feature type="transmembrane region" description="Helical" evidence="7">
    <location>
        <begin position="120"/>
        <end position="137"/>
    </location>
</feature>
<evidence type="ECO:0000256" key="1">
    <source>
        <dbReference type="ARBA" id="ARBA00004127"/>
    </source>
</evidence>
<keyword evidence="5 7" id="KW-0472">Membrane</keyword>
<comment type="similarity">
    <text evidence="2">Belongs to the CPA3 antiporters (TC 2.A.63) subunit A family.</text>
</comment>
<evidence type="ECO:0000256" key="2">
    <source>
        <dbReference type="ARBA" id="ARBA00008483"/>
    </source>
</evidence>
<feature type="transmembrane region" description="Helical" evidence="7">
    <location>
        <begin position="503"/>
        <end position="524"/>
    </location>
</feature>
<evidence type="ECO:0000313" key="11">
    <source>
        <dbReference type="Proteomes" id="UP001333102"/>
    </source>
</evidence>
<feature type="transmembrane region" description="Helical" evidence="7">
    <location>
        <begin position="415"/>
        <end position="436"/>
    </location>
</feature>
<sequence>MAQLGWLVPLLPALSALVLAFWGKRLARQGDWLGTGAIAASWLLSLGILADVMVNGSTSALRFEWARFAEAPGQAIQSLGLGLQVDALAAVMLVVVTSVSLAVHVFSMGYMEGDARYKRYYTMLSFFTFSMLGLVLADNLLLLFIFWELVGLASYALIGHYYERPEARYASMKAFLTTRVGDVAMFVGILLLFRELGTFRFAEIVEAIEHGAVAPHVLTLAAVLLFGGAVGKSAQLPLHVWLPDAMAGPTPVSALIHAATMVAAGVYLVARAYGIFAPSADAMQVVAWIGGLTAIFAATIALVREDIKQVLAYSTVSQLGYMMMGLGLGAYTAGFFHLTTHAFFKALLFLASGSVIHAMHHVQDMHRMGGLLRKMPVTGLTWLIGAAALAGIPPFAGFWSKDEILLAAYHSSTPALYWIGTVAAVLTAFYVTRATWLVFFGQPRDRHLYEHAHESPAVMTGPLVALAVPAALIGFWNSPLSGFAFGHLIFFHEVHEAEPSMTVTALAIGGALLGVLAALAIYAWRIVPAATVIRLAGPLYTLLKRKYFVDELYHWVFVRGTMALARLCAWLDQVVVDGVVNGVARFTQGVAEGSHLVDQQVIDGAVNLTASGTVAAGNQLRRAQVGYVQAYALTLFASVVVGLIIFTIGG</sequence>
<dbReference type="InterPro" id="IPR003945">
    <property type="entry name" value="NU5C-like"/>
</dbReference>
<gene>
    <name evidence="10" type="primary">nuoL</name>
    <name evidence="10" type="ORF">VLY81_06870</name>
</gene>
<dbReference type="PRINTS" id="PR01434">
    <property type="entry name" value="NADHDHGNASE5"/>
</dbReference>
<evidence type="ECO:0000259" key="8">
    <source>
        <dbReference type="Pfam" id="PF00361"/>
    </source>
</evidence>
<feature type="transmembrane region" description="Helical" evidence="7">
    <location>
        <begin position="174"/>
        <end position="193"/>
    </location>
</feature>
<feature type="transmembrane region" description="Helical" evidence="7">
    <location>
        <begin position="342"/>
        <end position="359"/>
    </location>
</feature>
<feature type="transmembrane region" description="Helical" evidence="7">
    <location>
        <begin position="457"/>
        <end position="476"/>
    </location>
</feature>
<dbReference type="Proteomes" id="UP001333102">
    <property type="component" value="Chromosome"/>
</dbReference>
<proteinExistence type="inferred from homology"/>
<dbReference type="EMBL" id="CP141614">
    <property type="protein sequence ID" value="WRP15867.1"/>
    <property type="molecule type" value="Genomic_DNA"/>
</dbReference>
<organism evidence="10 11">
    <name type="scientific">Geochorda subterranea</name>
    <dbReference type="NCBI Taxonomy" id="3109564"/>
    <lineage>
        <taxon>Bacteria</taxon>
        <taxon>Bacillati</taxon>
        <taxon>Bacillota</taxon>
        <taxon>Limnochordia</taxon>
        <taxon>Limnochordales</taxon>
        <taxon>Geochordaceae</taxon>
        <taxon>Geochorda</taxon>
    </lineage>
</organism>
<feature type="domain" description="NADH-Ubiquinone oxidoreductase (complex I) chain 5 N-terminal" evidence="9">
    <location>
        <begin position="79"/>
        <end position="121"/>
    </location>
</feature>
<feature type="transmembrane region" description="Helical" evidence="7">
    <location>
        <begin position="630"/>
        <end position="649"/>
    </location>
</feature>
<keyword evidence="3 6" id="KW-0812">Transmembrane</keyword>
<feature type="transmembrane region" description="Helical" evidence="7">
    <location>
        <begin position="285"/>
        <end position="303"/>
    </location>
</feature>
<dbReference type="InterPro" id="IPR001516">
    <property type="entry name" value="Proton_antipo_N"/>
</dbReference>
<feature type="transmembrane region" description="Helical" evidence="7">
    <location>
        <begin position="32"/>
        <end position="54"/>
    </location>
</feature>
<evidence type="ECO:0000256" key="4">
    <source>
        <dbReference type="ARBA" id="ARBA00022989"/>
    </source>
</evidence>
<evidence type="ECO:0000313" key="10">
    <source>
        <dbReference type="EMBL" id="WRP15867.1"/>
    </source>
</evidence>
<evidence type="ECO:0000256" key="6">
    <source>
        <dbReference type="RuleBase" id="RU000320"/>
    </source>
</evidence>
<dbReference type="Pfam" id="PF00361">
    <property type="entry name" value="Proton_antipo_M"/>
    <property type="match status" value="1"/>
</dbReference>
<protein>
    <submittedName>
        <fullName evidence="10">NADH-quinone oxidoreductase subunit L</fullName>
    </submittedName>
</protein>
<keyword evidence="4 7" id="KW-1133">Transmembrane helix</keyword>
<dbReference type="Pfam" id="PF00662">
    <property type="entry name" value="Proton_antipo_N"/>
    <property type="match status" value="1"/>
</dbReference>
<dbReference type="Gene3D" id="1.20.5.2700">
    <property type="match status" value="2"/>
</dbReference>
<dbReference type="PRINTS" id="PR01435">
    <property type="entry name" value="NPOXDRDTASE5"/>
</dbReference>
<dbReference type="PANTHER" id="PTHR42829">
    <property type="entry name" value="NADH-UBIQUINONE OXIDOREDUCTASE CHAIN 5"/>
    <property type="match status" value="1"/>
</dbReference>
<name>A0ABZ1BSR5_9FIRM</name>
<dbReference type="NCBIfam" id="TIGR01974">
    <property type="entry name" value="NDH_I_L"/>
    <property type="match status" value="1"/>
</dbReference>
<dbReference type="InterPro" id="IPR018393">
    <property type="entry name" value="NADHpl_OxRdtase_5_subgr"/>
</dbReference>
<feature type="transmembrane region" description="Helical" evidence="7">
    <location>
        <begin position="213"/>
        <end position="231"/>
    </location>
</feature>
<feature type="transmembrane region" description="Helical" evidence="7">
    <location>
        <begin position="380"/>
        <end position="400"/>
    </location>
</feature>
<dbReference type="RefSeq" id="WP_324670275.1">
    <property type="nucleotide sequence ID" value="NZ_CP141614.1"/>
</dbReference>
<feature type="transmembrane region" description="Helical" evidence="7">
    <location>
        <begin position="252"/>
        <end position="273"/>
    </location>
</feature>
<comment type="subcellular location">
    <subcellularLocation>
        <location evidence="1">Endomembrane system</location>
        <topology evidence="1">Multi-pass membrane protein</topology>
    </subcellularLocation>
    <subcellularLocation>
        <location evidence="6">Membrane</location>
        <topology evidence="6">Multi-pass membrane protein</topology>
    </subcellularLocation>
</comment>
<reference evidence="11" key="1">
    <citation type="submission" date="2023-12" db="EMBL/GenBank/DDBJ databases">
        <title>Novel isolates from deep terrestrial aquifers shed light on the physiology and ecology of the class Limnochordia.</title>
        <authorList>
            <person name="Karnachuk O.V."/>
            <person name="Lukina A.P."/>
            <person name="Avakyan M.R."/>
            <person name="Kadnikov V."/>
            <person name="Begmatov S."/>
            <person name="Beletsky A.V."/>
            <person name="Mardanov A.V."/>
            <person name="Ravin N.V."/>
        </authorList>
    </citation>
    <scope>NUCLEOTIDE SEQUENCE [LARGE SCALE GENOMIC DNA]</scope>
    <source>
        <strain evidence="11">LN</strain>
    </source>
</reference>
<dbReference type="InterPro" id="IPR001750">
    <property type="entry name" value="ND/Mrp_TM"/>
</dbReference>
<dbReference type="PANTHER" id="PTHR42829:SF2">
    <property type="entry name" value="NADH-UBIQUINONE OXIDOREDUCTASE CHAIN 5"/>
    <property type="match status" value="1"/>
</dbReference>
<accession>A0ABZ1BSR5</accession>
<evidence type="ECO:0000256" key="5">
    <source>
        <dbReference type="ARBA" id="ARBA00023136"/>
    </source>
</evidence>
<dbReference type="NCBIfam" id="NF005141">
    <property type="entry name" value="PRK06590.1"/>
    <property type="match status" value="1"/>
</dbReference>
<feature type="transmembrane region" description="Helical" evidence="7">
    <location>
        <begin position="310"/>
        <end position="336"/>
    </location>
</feature>
<keyword evidence="11" id="KW-1185">Reference proteome</keyword>
<feature type="domain" description="NADH:quinone oxidoreductase/Mrp antiporter transmembrane" evidence="8">
    <location>
        <begin position="137"/>
        <end position="427"/>
    </location>
</feature>
<evidence type="ECO:0000256" key="3">
    <source>
        <dbReference type="ARBA" id="ARBA00022692"/>
    </source>
</evidence>